<gene>
    <name evidence="2" type="ORF">NFC81_12530</name>
</gene>
<feature type="chain" id="PRO_5044192532" evidence="1">
    <location>
        <begin position="33"/>
        <end position="184"/>
    </location>
</feature>
<keyword evidence="1" id="KW-0732">Signal</keyword>
<dbReference type="InterPro" id="IPR025514">
    <property type="entry name" value="DUF4402"/>
</dbReference>
<name>A0AB38YDU1_9GAMM</name>
<sequence length="184" mass="18276">MKNLMTQNTLFRRAALTSAVVAGGLMAVNGMAADDDADISATVVVPITIDNVVDMNFGSFSAPTGAASTITLGTGGGLTPGAGVVVIDDTAAAAARFDISGLASQAFSITIAATVTLTETVGGVATMDLTTSWDDDGAAENNAVSSSLDVVGEASVFIGGELAVAQNQLAGDYAGTVNAAFEYE</sequence>
<proteinExistence type="predicted"/>
<protein>
    <submittedName>
        <fullName evidence="2">DUF4402 domain-containing protein</fullName>
    </submittedName>
</protein>
<organism evidence="2">
    <name type="scientific">Salinispirillum sp. LH 10-3-1</name>
    <dbReference type="NCBI Taxonomy" id="2952525"/>
    <lineage>
        <taxon>Bacteria</taxon>
        <taxon>Pseudomonadati</taxon>
        <taxon>Pseudomonadota</taxon>
        <taxon>Gammaproteobacteria</taxon>
        <taxon>Oceanospirillales</taxon>
        <taxon>Saccharospirillaceae</taxon>
        <taxon>Salinispirillum</taxon>
    </lineage>
</organism>
<dbReference type="Pfam" id="PF14352">
    <property type="entry name" value="DUF4402"/>
    <property type="match status" value="1"/>
</dbReference>
<reference evidence="2" key="1">
    <citation type="submission" date="2022-07" db="EMBL/GenBank/DDBJ databases">
        <title>Complete genome sequence of Salinispirillum sp. LH10-3-1 capable of multiple carbohydrate inversion isolated from a soda lake.</title>
        <authorList>
            <person name="Liu J."/>
            <person name="Zhai Y."/>
            <person name="Zhang H."/>
            <person name="Yang H."/>
            <person name="Qu J."/>
            <person name="Li J."/>
        </authorList>
    </citation>
    <scope>NUCLEOTIDE SEQUENCE</scope>
    <source>
        <strain evidence="2">LH 10-3-1</strain>
    </source>
</reference>
<accession>A0AB38YDU1</accession>
<dbReference type="RefSeq" id="WP_304994814.1">
    <property type="nucleotide sequence ID" value="NZ_CP101717.1"/>
</dbReference>
<dbReference type="EMBL" id="CP101717">
    <property type="protein sequence ID" value="WLD57529.1"/>
    <property type="molecule type" value="Genomic_DNA"/>
</dbReference>
<feature type="signal peptide" evidence="1">
    <location>
        <begin position="1"/>
        <end position="32"/>
    </location>
</feature>
<dbReference type="AlphaFoldDB" id="A0AB38YDU1"/>
<evidence type="ECO:0000313" key="2">
    <source>
        <dbReference type="EMBL" id="WLD57529.1"/>
    </source>
</evidence>
<evidence type="ECO:0000256" key="1">
    <source>
        <dbReference type="SAM" id="SignalP"/>
    </source>
</evidence>